<feature type="transmembrane region" description="Helical" evidence="7">
    <location>
        <begin position="294"/>
        <end position="310"/>
    </location>
</feature>
<evidence type="ECO:0000256" key="7">
    <source>
        <dbReference type="SAM" id="Phobius"/>
    </source>
</evidence>
<keyword evidence="2" id="KW-1003">Cell membrane</keyword>
<feature type="transmembrane region" description="Helical" evidence="7">
    <location>
        <begin position="145"/>
        <end position="166"/>
    </location>
</feature>
<evidence type="ECO:0000256" key="3">
    <source>
        <dbReference type="ARBA" id="ARBA00022692"/>
    </source>
</evidence>
<name>A0ABY6NXZ3_9NOCA</name>
<feature type="transmembrane region" description="Helical" evidence="7">
    <location>
        <begin position="348"/>
        <end position="373"/>
    </location>
</feature>
<evidence type="ECO:0000256" key="2">
    <source>
        <dbReference type="ARBA" id="ARBA00022475"/>
    </source>
</evidence>
<evidence type="ECO:0000256" key="5">
    <source>
        <dbReference type="ARBA" id="ARBA00023136"/>
    </source>
</evidence>
<dbReference type="Pfam" id="PF07690">
    <property type="entry name" value="MFS_1"/>
    <property type="match status" value="1"/>
</dbReference>
<dbReference type="InterPro" id="IPR011701">
    <property type="entry name" value="MFS"/>
</dbReference>
<dbReference type="Gene3D" id="1.20.1250.20">
    <property type="entry name" value="MFS general substrate transporter like domains"/>
    <property type="match status" value="1"/>
</dbReference>
<evidence type="ECO:0000256" key="4">
    <source>
        <dbReference type="ARBA" id="ARBA00022989"/>
    </source>
</evidence>
<keyword evidence="3 7" id="KW-0812">Transmembrane</keyword>
<evidence type="ECO:0000256" key="6">
    <source>
        <dbReference type="SAM" id="MobiDB-lite"/>
    </source>
</evidence>
<protein>
    <submittedName>
        <fullName evidence="8">MFS transporter</fullName>
    </submittedName>
</protein>
<evidence type="ECO:0000313" key="8">
    <source>
        <dbReference type="EMBL" id="UZJ24265.1"/>
    </source>
</evidence>
<comment type="subcellular location">
    <subcellularLocation>
        <location evidence="1">Cell membrane</location>
        <topology evidence="1">Multi-pass membrane protein</topology>
    </subcellularLocation>
</comment>
<evidence type="ECO:0000313" key="9">
    <source>
        <dbReference type="Proteomes" id="UP001164965"/>
    </source>
</evidence>
<evidence type="ECO:0000256" key="1">
    <source>
        <dbReference type="ARBA" id="ARBA00004651"/>
    </source>
</evidence>
<dbReference type="EMBL" id="CP110615">
    <property type="protein sequence ID" value="UZJ24265.1"/>
    <property type="molecule type" value="Genomic_DNA"/>
</dbReference>
<proteinExistence type="predicted"/>
<feature type="transmembrane region" description="Helical" evidence="7">
    <location>
        <begin position="500"/>
        <end position="521"/>
    </location>
</feature>
<keyword evidence="4 7" id="KW-1133">Transmembrane helix</keyword>
<accession>A0ABY6NXZ3</accession>
<sequence>MDTPEQRPGAPRPGPVRTGAQGAQAGRGSGVPFALPHVPAADASPETVQLPAHEQPTRILRSQPEPGGAPPGRAVLPPLGPPPVPVEPSGRRPELPRKITVTRVAAMRSRQITRNGIESFHRAASADGADKSGLTRLTYAVMANYAADAALAVALANTLFFAAATAESRSNVALYLLITVAPFAVIAPVIGPLLDRVQRGRRWALAGSFAVRAVLAVVMALNFDTWLLYPCALGILVLSKSFGVLKAAVTPRVLPTGLNLVRTNSRLTVFGLVASGVVGTLASGVTLLAGSAGALLFTALVMLAGGWLCLRIPSWVEVTEGEVPTTLLYTQSADQPATRRRQSLGRTVLTGLWGNGTIRLVTGFLTLFAAFVVKAHTESAPLEQVAMLGLVGAGAGLGSFVGNAAGARLQMGRPDAVVLRCVGAGLAVSVVAALLPGIATAALAALVASAASGLAKVSLDATLQRDLPEASRASAFGRSETVLQVSWVFGGALGVLLPPIYWVGFTVVSVLAAAGLAQSIITSRGGSLLPGLGGVRPRRPAPSRPRVR</sequence>
<reference evidence="8" key="1">
    <citation type="submission" date="2022-10" db="EMBL/GenBank/DDBJ databases">
        <title>Rhodococcus sp.75.</title>
        <authorList>
            <person name="Sun M."/>
        </authorList>
    </citation>
    <scope>NUCLEOTIDE SEQUENCE</scope>
    <source>
        <strain evidence="8">75</strain>
    </source>
</reference>
<feature type="region of interest" description="Disordered" evidence="6">
    <location>
        <begin position="1"/>
        <end position="95"/>
    </location>
</feature>
<dbReference type="PANTHER" id="PTHR23513">
    <property type="entry name" value="INTEGRAL MEMBRANE EFFLUX PROTEIN-RELATED"/>
    <property type="match status" value="1"/>
</dbReference>
<dbReference type="InterPro" id="IPR036259">
    <property type="entry name" value="MFS_trans_sf"/>
</dbReference>
<dbReference type="Proteomes" id="UP001164965">
    <property type="component" value="Chromosome"/>
</dbReference>
<feature type="transmembrane region" description="Helical" evidence="7">
    <location>
        <begin position="172"/>
        <end position="191"/>
    </location>
</feature>
<dbReference type="SUPFAM" id="SSF103473">
    <property type="entry name" value="MFS general substrate transporter"/>
    <property type="match status" value="1"/>
</dbReference>
<gene>
    <name evidence="8" type="ORF">RHODO2019_14040</name>
</gene>
<organism evidence="8 9">
    <name type="scientific">Rhodococcus antarcticus</name>
    <dbReference type="NCBI Taxonomy" id="2987751"/>
    <lineage>
        <taxon>Bacteria</taxon>
        <taxon>Bacillati</taxon>
        <taxon>Actinomycetota</taxon>
        <taxon>Actinomycetes</taxon>
        <taxon>Mycobacteriales</taxon>
        <taxon>Nocardiaceae</taxon>
        <taxon>Rhodococcus</taxon>
    </lineage>
</organism>
<feature type="transmembrane region" description="Helical" evidence="7">
    <location>
        <begin position="417"/>
        <end position="450"/>
    </location>
</feature>
<keyword evidence="9" id="KW-1185">Reference proteome</keyword>
<feature type="transmembrane region" description="Helical" evidence="7">
    <location>
        <begin position="385"/>
        <end position="405"/>
    </location>
</feature>
<dbReference type="PANTHER" id="PTHR23513:SF18">
    <property type="entry name" value="INTEGRAL MEMBRANE PROTEIN"/>
    <property type="match status" value="1"/>
</dbReference>
<keyword evidence="5 7" id="KW-0472">Membrane</keyword>